<organism evidence="2 3">
    <name type="scientific">Endocarpon pusillum</name>
    <dbReference type="NCBI Taxonomy" id="364733"/>
    <lineage>
        <taxon>Eukaryota</taxon>
        <taxon>Fungi</taxon>
        <taxon>Dikarya</taxon>
        <taxon>Ascomycota</taxon>
        <taxon>Pezizomycotina</taxon>
        <taxon>Eurotiomycetes</taxon>
        <taxon>Chaetothyriomycetidae</taxon>
        <taxon>Verrucariales</taxon>
        <taxon>Verrucariaceae</taxon>
        <taxon>Endocarpon</taxon>
    </lineage>
</organism>
<feature type="chain" id="PRO_5034948685" evidence="1">
    <location>
        <begin position="25"/>
        <end position="268"/>
    </location>
</feature>
<dbReference type="OrthoDB" id="3467153at2759"/>
<sequence length="268" mass="30718">MKTSYISHLFCILASVLTWNVAQAHPSHDWSRDLAEFETRFINTMAYRLHNDSIKLIGYKKIEIPQPERGEFEDHYFGNHAEWKKMDSTYYDPSTGTIRIYFPVEAALVEHNGRLLEANDLGELDMEQVEGDCAVMGRKQTNHVTGVKGNIIKDGIIYLADRNRPERRIGNVHVYDFGIKVIHDHDHDGHHHSKRDDGETSCMNNHGGPNCSDKFNIHQGRCPRRSDLCVDYNGRWTDCKKGGSRFKNFPSSDCAVALGRGHCWNEIM</sequence>
<evidence type="ECO:0000313" key="2">
    <source>
        <dbReference type="EMBL" id="KAF7508156.1"/>
    </source>
</evidence>
<feature type="signal peptide" evidence="1">
    <location>
        <begin position="1"/>
        <end position="24"/>
    </location>
</feature>
<evidence type="ECO:0000256" key="1">
    <source>
        <dbReference type="SAM" id="SignalP"/>
    </source>
</evidence>
<dbReference type="EMBL" id="JAACFV010000058">
    <property type="protein sequence ID" value="KAF7508156.1"/>
    <property type="molecule type" value="Genomic_DNA"/>
</dbReference>
<protein>
    <submittedName>
        <fullName evidence="2">Uncharacterized protein</fullName>
    </submittedName>
</protein>
<keyword evidence="3" id="KW-1185">Reference proteome</keyword>
<comment type="caution">
    <text evidence="2">The sequence shown here is derived from an EMBL/GenBank/DDBJ whole genome shotgun (WGS) entry which is preliminary data.</text>
</comment>
<accession>A0A8H7AJC0</accession>
<proteinExistence type="predicted"/>
<reference evidence="2" key="1">
    <citation type="submission" date="2020-02" db="EMBL/GenBank/DDBJ databases">
        <authorList>
            <person name="Palmer J.M."/>
        </authorList>
    </citation>
    <scope>NUCLEOTIDE SEQUENCE</scope>
    <source>
        <strain evidence="2">EPUS1.4</strain>
        <tissue evidence="2">Thallus</tissue>
    </source>
</reference>
<dbReference type="Proteomes" id="UP000606974">
    <property type="component" value="Unassembled WGS sequence"/>
</dbReference>
<keyword evidence="1" id="KW-0732">Signal</keyword>
<evidence type="ECO:0000313" key="3">
    <source>
        <dbReference type="Proteomes" id="UP000606974"/>
    </source>
</evidence>
<dbReference type="AlphaFoldDB" id="A0A8H7AJC0"/>
<gene>
    <name evidence="2" type="ORF">GJ744_009597</name>
</gene>
<name>A0A8H7AJC0_9EURO</name>